<evidence type="ECO:0000259" key="1">
    <source>
        <dbReference type="PROSITE" id="PS50995"/>
    </source>
</evidence>
<dbReference type="Proteomes" id="UP000319931">
    <property type="component" value="Unassembled WGS sequence"/>
</dbReference>
<protein>
    <submittedName>
        <fullName evidence="2">MarR family transcriptional regulator</fullName>
    </submittedName>
</protein>
<comment type="caution">
    <text evidence="2">The sequence shown here is derived from an EMBL/GenBank/DDBJ whole genome shotgun (WGS) entry which is preliminary data.</text>
</comment>
<dbReference type="SMART" id="SM00347">
    <property type="entry name" value="HTH_MARR"/>
    <property type="match status" value="1"/>
</dbReference>
<dbReference type="EMBL" id="RCZC01000001">
    <property type="protein sequence ID" value="TPG56397.1"/>
    <property type="molecule type" value="Genomic_DNA"/>
</dbReference>
<accession>A0A502G366</accession>
<dbReference type="PANTHER" id="PTHR33164">
    <property type="entry name" value="TRANSCRIPTIONAL REGULATOR, MARR FAMILY"/>
    <property type="match status" value="1"/>
</dbReference>
<gene>
    <name evidence="2" type="ORF">EAH76_02245</name>
</gene>
<dbReference type="Gene3D" id="1.10.10.10">
    <property type="entry name" value="Winged helix-like DNA-binding domain superfamily/Winged helix DNA-binding domain"/>
    <property type="match status" value="1"/>
</dbReference>
<keyword evidence="3" id="KW-1185">Reference proteome</keyword>
<dbReference type="RefSeq" id="WP_140847483.1">
    <property type="nucleotide sequence ID" value="NZ_RCZC01000001.1"/>
</dbReference>
<dbReference type="PROSITE" id="PS50995">
    <property type="entry name" value="HTH_MARR_2"/>
    <property type="match status" value="1"/>
</dbReference>
<feature type="domain" description="HTH marR-type" evidence="1">
    <location>
        <begin position="2"/>
        <end position="134"/>
    </location>
</feature>
<reference evidence="2 3" key="1">
    <citation type="journal article" date="2019" name="Environ. Microbiol.">
        <title>Species interactions and distinct microbial communities in high Arctic permafrost affected cryosols are associated with the CH4 and CO2 gas fluxes.</title>
        <authorList>
            <person name="Altshuler I."/>
            <person name="Hamel J."/>
            <person name="Turney S."/>
            <person name="Magnuson E."/>
            <person name="Levesque R."/>
            <person name="Greer C."/>
            <person name="Whyte L.G."/>
        </authorList>
    </citation>
    <scope>NUCLEOTIDE SEQUENCE [LARGE SCALE GENOMIC DNA]</scope>
    <source>
        <strain evidence="2 3">E6.1</strain>
    </source>
</reference>
<dbReference type="AlphaFoldDB" id="A0A502G366"/>
<sequence>MSDCSGASLRAASRRITRLYDAKLRQVGLRSTQFSMMVLMDDRAPLTVNALAALLDLDRTTIGQNIRPLVQAALVDFTTSATDRRARSIRLTPAGEALLAEARPLWRAAQDEFERLNTKDTADRLRETLANLKFA</sequence>
<dbReference type="InterPro" id="IPR036390">
    <property type="entry name" value="WH_DNA-bd_sf"/>
</dbReference>
<dbReference type="InterPro" id="IPR039422">
    <property type="entry name" value="MarR/SlyA-like"/>
</dbReference>
<dbReference type="Pfam" id="PF12802">
    <property type="entry name" value="MarR_2"/>
    <property type="match status" value="1"/>
</dbReference>
<dbReference type="GO" id="GO:0003700">
    <property type="term" value="F:DNA-binding transcription factor activity"/>
    <property type="evidence" value="ECO:0007669"/>
    <property type="project" value="InterPro"/>
</dbReference>
<dbReference type="InterPro" id="IPR000835">
    <property type="entry name" value="HTH_MarR-typ"/>
</dbReference>
<dbReference type="PANTHER" id="PTHR33164:SF105">
    <property type="entry name" value="TRANSCRIPTIONAL REPRESSOR PROTEIN-RELATED"/>
    <property type="match status" value="1"/>
</dbReference>
<organism evidence="2 3">
    <name type="scientific">Sphingomonas glacialis</name>
    <dbReference type="NCBI Taxonomy" id="658225"/>
    <lineage>
        <taxon>Bacteria</taxon>
        <taxon>Pseudomonadati</taxon>
        <taxon>Pseudomonadota</taxon>
        <taxon>Alphaproteobacteria</taxon>
        <taxon>Sphingomonadales</taxon>
        <taxon>Sphingomonadaceae</taxon>
        <taxon>Sphingomonas</taxon>
    </lineage>
</organism>
<evidence type="ECO:0000313" key="2">
    <source>
        <dbReference type="EMBL" id="TPG56397.1"/>
    </source>
</evidence>
<dbReference type="InterPro" id="IPR036388">
    <property type="entry name" value="WH-like_DNA-bd_sf"/>
</dbReference>
<dbReference type="SUPFAM" id="SSF46785">
    <property type="entry name" value="Winged helix' DNA-binding domain"/>
    <property type="match status" value="1"/>
</dbReference>
<dbReference type="GO" id="GO:0006950">
    <property type="term" value="P:response to stress"/>
    <property type="evidence" value="ECO:0007669"/>
    <property type="project" value="TreeGrafter"/>
</dbReference>
<name>A0A502G366_9SPHN</name>
<proteinExistence type="predicted"/>
<dbReference type="OrthoDB" id="2287011at2"/>
<evidence type="ECO:0000313" key="3">
    <source>
        <dbReference type="Proteomes" id="UP000319931"/>
    </source>
</evidence>